<feature type="region of interest" description="Disordered" evidence="1">
    <location>
        <begin position="481"/>
        <end position="589"/>
    </location>
</feature>
<comment type="caution">
    <text evidence="3">The sequence shown here is derived from an EMBL/GenBank/DDBJ whole genome shotgun (WGS) entry which is preliminary data.</text>
</comment>
<dbReference type="InterPro" id="IPR035892">
    <property type="entry name" value="C2_domain_sf"/>
</dbReference>
<evidence type="ECO:0000313" key="4">
    <source>
        <dbReference type="Proteomes" id="UP000663846"/>
    </source>
</evidence>
<proteinExistence type="predicted"/>
<dbReference type="PANTHER" id="PTHR47800">
    <property type="entry name" value="C2 DOMAIN-CONTAINING PROTEIN"/>
    <property type="match status" value="1"/>
</dbReference>
<dbReference type="Gene3D" id="2.60.40.150">
    <property type="entry name" value="C2 domain"/>
    <property type="match status" value="1"/>
</dbReference>
<reference evidence="3" key="1">
    <citation type="submission" date="2021-01" db="EMBL/GenBank/DDBJ databases">
        <authorList>
            <person name="Kaushik A."/>
        </authorList>
    </citation>
    <scope>NUCLEOTIDE SEQUENCE</scope>
    <source>
        <strain evidence="3">AG1-1C</strain>
    </source>
</reference>
<feature type="compositionally biased region" description="Basic and acidic residues" evidence="1">
    <location>
        <begin position="405"/>
        <end position="416"/>
    </location>
</feature>
<feature type="domain" description="C2" evidence="2">
    <location>
        <begin position="1"/>
        <end position="130"/>
    </location>
</feature>
<evidence type="ECO:0000259" key="2">
    <source>
        <dbReference type="PROSITE" id="PS50004"/>
    </source>
</evidence>
<feature type="compositionally biased region" description="Basic residues" evidence="1">
    <location>
        <begin position="418"/>
        <end position="427"/>
    </location>
</feature>
<dbReference type="AlphaFoldDB" id="A0A8H3A3E1"/>
<dbReference type="InterPro" id="IPR000008">
    <property type="entry name" value="C2_dom"/>
</dbReference>
<dbReference type="PROSITE" id="PS50004">
    <property type="entry name" value="C2"/>
    <property type="match status" value="1"/>
</dbReference>
<evidence type="ECO:0000313" key="3">
    <source>
        <dbReference type="EMBL" id="CAE6369568.1"/>
    </source>
</evidence>
<dbReference type="EMBL" id="CAJMWS010000125">
    <property type="protein sequence ID" value="CAE6369568.1"/>
    <property type="molecule type" value="Genomic_DNA"/>
</dbReference>
<feature type="region of interest" description="Disordered" evidence="1">
    <location>
        <begin position="388"/>
        <end position="429"/>
    </location>
</feature>
<feature type="compositionally biased region" description="Basic and acidic residues" evidence="1">
    <location>
        <begin position="534"/>
        <end position="546"/>
    </location>
</feature>
<gene>
    <name evidence="3" type="ORF">RDB_LOCUS25088</name>
</gene>
<feature type="compositionally biased region" description="Acidic residues" evidence="1">
    <location>
        <begin position="388"/>
        <end position="404"/>
    </location>
</feature>
<feature type="compositionally biased region" description="Basic residues" evidence="1">
    <location>
        <begin position="484"/>
        <end position="496"/>
    </location>
</feature>
<protein>
    <recommendedName>
        <fullName evidence="2">C2 domain-containing protein</fullName>
    </recommendedName>
</protein>
<name>A0A8H3A3E1_9AGAM</name>
<dbReference type="Proteomes" id="UP000663846">
    <property type="component" value="Unassembled WGS sequence"/>
</dbReference>
<dbReference type="GO" id="GO:0010628">
    <property type="term" value="P:positive regulation of gene expression"/>
    <property type="evidence" value="ECO:0007669"/>
    <property type="project" value="TreeGrafter"/>
</dbReference>
<dbReference type="SUPFAM" id="SSF49562">
    <property type="entry name" value="C2 domain (Calcium/lipid-binding domain, CaLB)"/>
    <property type="match status" value="1"/>
</dbReference>
<feature type="compositionally biased region" description="Low complexity" evidence="1">
    <location>
        <begin position="509"/>
        <end position="518"/>
    </location>
</feature>
<dbReference type="Pfam" id="PF00168">
    <property type="entry name" value="C2"/>
    <property type="match status" value="1"/>
</dbReference>
<organism evidence="3 4">
    <name type="scientific">Rhizoctonia solani</name>
    <dbReference type="NCBI Taxonomy" id="456999"/>
    <lineage>
        <taxon>Eukaryota</taxon>
        <taxon>Fungi</taxon>
        <taxon>Dikarya</taxon>
        <taxon>Basidiomycota</taxon>
        <taxon>Agaricomycotina</taxon>
        <taxon>Agaricomycetes</taxon>
        <taxon>Cantharellales</taxon>
        <taxon>Ceratobasidiaceae</taxon>
        <taxon>Rhizoctonia</taxon>
    </lineage>
</organism>
<sequence length="589" mass="65169">MSLSTDSAKLYDLEITFHSAHSLPVSDVPSLSADPYILASLRVPSYASHDQPGPPPLLFRTRTIHRTRDPDWGNEVWRVGGIPGAGFVLRISLRDEDAGKKDDRLGEARVAFLGQKPAKDGERSAEEDWGQVREGLNVERKEASVKKRRGGVRAFISTYVTAALSRSVSRHGGNVVVSIKVLGLSQNQKDRRPYTHGPHYYSIHFSPLLGKMIGTKSTNASNLRKAAVSNFQANKLQLTGPVPKELEHKYVGYRPFIESMFSKSGIQGRLLHRALKKQHRYVYSHDQATVYGCVDRKHGASKASTQSDSEGNLNLLAAQFLHMTQHGAGYRLYTYVITLDGQWRFTETGDEFAIEMLSKHSMHADAARYIAYSGEFFVRRIGTKGWEDDLDEEQDAQLDAEEDGTGEKHNKHETHPTKAIKKAKHHPPSQYELVIDNDSGTYRPNKDLLPLLAEYLSNEANLGGPGGLGKITAMDGFDEGLKDTKKRRGETRKQHKPRDEQERPPMVQLRRGSSLSSRQAAVAGLGRSSMSSSDVERVVEEQKNEDQPEGGQTDEGENGEARQQGDGGTSKVNGEASRAIGGVNRGMST</sequence>
<accession>A0A8H3A3E1</accession>
<dbReference type="PANTHER" id="PTHR47800:SF5">
    <property type="entry name" value="FER-1-LIKE PROTEIN 6"/>
    <property type="match status" value="1"/>
</dbReference>
<evidence type="ECO:0000256" key="1">
    <source>
        <dbReference type="SAM" id="MobiDB-lite"/>
    </source>
</evidence>